<dbReference type="InterPro" id="IPR052337">
    <property type="entry name" value="SAT4-like"/>
</dbReference>
<dbReference type="GO" id="GO:0016020">
    <property type="term" value="C:membrane"/>
    <property type="evidence" value="ECO:0007669"/>
    <property type="project" value="UniProtKB-SubCell"/>
</dbReference>
<feature type="transmembrane region" description="Helical" evidence="6">
    <location>
        <begin position="96"/>
        <end position="118"/>
    </location>
</feature>
<organism evidence="8 9">
    <name type="scientific">Staphylotrichum longicolle</name>
    <dbReference type="NCBI Taxonomy" id="669026"/>
    <lineage>
        <taxon>Eukaryota</taxon>
        <taxon>Fungi</taxon>
        <taxon>Dikarya</taxon>
        <taxon>Ascomycota</taxon>
        <taxon>Pezizomycotina</taxon>
        <taxon>Sordariomycetes</taxon>
        <taxon>Sordariomycetidae</taxon>
        <taxon>Sordariales</taxon>
        <taxon>Chaetomiaceae</taxon>
        <taxon>Staphylotrichum</taxon>
    </lineage>
</organism>
<dbReference type="Pfam" id="PF20684">
    <property type="entry name" value="Fung_rhodopsin"/>
    <property type="match status" value="1"/>
</dbReference>
<dbReference type="InterPro" id="IPR049326">
    <property type="entry name" value="Rhodopsin_dom_fungi"/>
</dbReference>
<dbReference type="PANTHER" id="PTHR33048:SF47">
    <property type="entry name" value="INTEGRAL MEMBRANE PROTEIN-RELATED"/>
    <property type="match status" value="1"/>
</dbReference>
<accession>A0AAD4HZK1</accession>
<feature type="transmembrane region" description="Helical" evidence="6">
    <location>
        <begin position="53"/>
        <end position="76"/>
    </location>
</feature>
<name>A0AAD4HZK1_9PEZI</name>
<comment type="subcellular location">
    <subcellularLocation>
        <location evidence="1">Membrane</location>
        <topology evidence="1">Multi-pass membrane protein</topology>
    </subcellularLocation>
</comment>
<dbReference type="EMBL" id="JAHCVI010000003">
    <property type="protein sequence ID" value="KAG7286923.1"/>
    <property type="molecule type" value="Genomic_DNA"/>
</dbReference>
<protein>
    <recommendedName>
        <fullName evidence="7">Rhodopsin domain-containing protein</fullName>
    </recommendedName>
</protein>
<evidence type="ECO:0000256" key="2">
    <source>
        <dbReference type="ARBA" id="ARBA00022692"/>
    </source>
</evidence>
<keyword evidence="3 6" id="KW-1133">Transmembrane helix</keyword>
<evidence type="ECO:0000256" key="4">
    <source>
        <dbReference type="ARBA" id="ARBA00023136"/>
    </source>
</evidence>
<evidence type="ECO:0000259" key="7">
    <source>
        <dbReference type="Pfam" id="PF20684"/>
    </source>
</evidence>
<comment type="caution">
    <text evidence="8">The sequence shown here is derived from an EMBL/GenBank/DDBJ whole genome shotgun (WGS) entry which is preliminary data.</text>
</comment>
<evidence type="ECO:0000313" key="8">
    <source>
        <dbReference type="EMBL" id="KAG7286923.1"/>
    </source>
</evidence>
<reference evidence="8" key="1">
    <citation type="submission" date="2023-02" db="EMBL/GenBank/DDBJ databases">
        <authorList>
            <person name="Palmer J.M."/>
        </authorList>
    </citation>
    <scope>NUCLEOTIDE SEQUENCE</scope>
    <source>
        <strain evidence="8">FW57</strain>
    </source>
</reference>
<feature type="transmembrane region" description="Helical" evidence="6">
    <location>
        <begin position="20"/>
        <end position="41"/>
    </location>
</feature>
<gene>
    <name evidence="8" type="ORF">NEMBOFW57_006423</name>
</gene>
<evidence type="ECO:0000256" key="1">
    <source>
        <dbReference type="ARBA" id="ARBA00004141"/>
    </source>
</evidence>
<dbReference type="AlphaFoldDB" id="A0AAD4HZK1"/>
<evidence type="ECO:0000256" key="6">
    <source>
        <dbReference type="SAM" id="Phobius"/>
    </source>
</evidence>
<feature type="transmembrane region" description="Helical" evidence="6">
    <location>
        <begin position="182"/>
        <end position="207"/>
    </location>
</feature>
<evidence type="ECO:0000313" key="9">
    <source>
        <dbReference type="Proteomes" id="UP001197093"/>
    </source>
</evidence>
<dbReference type="Proteomes" id="UP001197093">
    <property type="component" value="Unassembled WGS sequence"/>
</dbReference>
<feature type="domain" description="Rhodopsin" evidence="7">
    <location>
        <begin position="37"/>
        <end position="176"/>
    </location>
</feature>
<evidence type="ECO:0000256" key="3">
    <source>
        <dbReference type="ARBA" id="ARBA00022989"/>
    </source>
</evidence>
<keyword evidence="9" id="KW-1185">Reference proteome</keyword>
<dbReference type="PANTHER" id="PTHR33048">
    <property type="entry name" value="PTH11-LIKE INTEGRAL MEMBRANE PROTEIN (AFU_ORTHOLOGUE AFUA_5G11245)"/>
    <property type="match status" value="1"/>
</dbReference>
<keyword evidence="2 6" id="KW-0812">Transmembrane</keyword>
<sequence>MASPAPPNPMPPDENSGPALLAVSSILIALILISSSLRIFVRFSNGALGLDDYTIVVVTVLCVVRFAIQVVQVNRYGNGRHRWYIDPADYITNNMLGWYTQVILFATMCLLKVSICLLLLRIKNNRGLRIFMYCIMTGLFITNFGCIVILLAQCRPISVYWTGGGGECWDTRIRIYSIYFTIGAYCIAAIWSNLELFIGVVAANLAVSRSIYMYFRHGKNGTSTSSQSKSTGYPPRSGYINQTSFTRDPFDASATVVTTSGRRHSLSKSEASDIPLEPGIHMKTSFAIQEEYQQVQGRGQV</sequence>
<keyword evidence="4 6" id="KW-0472">Membrane</keyword>
<proteinExistence type="inferred from homology"/>
<comment type="similarity">
    <text evidence="5">Belongs to the SAT4 family.</text>
</comment>
<feature type="transmembrane region" description="Helical" evidence="6">
    <location>
        <begin position="130"/>
        <end position="152"/>
    </location>
</feature>
<evidence type="ECO:0000256" key="5">
    <source>
        <dbReference type="ARBA" id="ARBA00038359"/>
    </source>
</evidence>